<evidence type="ECO:0000256" key="6">
    <source>
        <dbReference type="PROSITE-ProRule" id="PRU01016"/>
    </source>
</evidence>
<accession>A0A7H9APL4</accession>
<dbReference type="GO" id="GO:0003886">
    <property type="term" value="F:DNA (cytosine-5-)-methyltransferase activity"/>
    <property type="evidence" value="ECO:0007669"/>
    <property type="project" value="UniProtKB-EC"/>
</dbReference>
<dbReference type="InterPro" id="IPR001525">
    <property type="entry name" value="C5_MeTfrase"/>
</dbReference>
<keyword evidence="10" id="KW-1185">Reference proteome</keyword>
<comment type="catalytic activity">
    <reaction evidence="5 8">
        <text>a 2'-deoxycytidine in DNA + S-adenosyl-L-methionine = a 5-methyl-2'-deoxycytidine in DNA + S-adenosyl-L-homocysteine + H(+)</text>
        <dbReference type="Rhea" id="RHEA:13681"/>
        <dbReference type="Rhea" id="RHEA-COMP:11369"/>
        <dbReference type="Rhea" id="RHEA-COMP:11370"/>
        <dbReference type="ChEBI" id="CHEBI:15378"/>
        <dbReference type="ChEBI" id="CHEBI:57856"/>
        <dbReference type="ChEBI" id="CHEBI:59789"/>
        <dbReference type="ChEBI" id="CHEBI:85452"/>
        <dbReference type="ChEBI" id="CHEBI:85454"/>
        <dbReference type="EC" id="2.1.1.37"/>
    </reaction>
</comment>
<dbReference type="RefSeq" id="WP_179241659.1">
    <property type="nucleotide sequence ID" value="NZ_CP058595.1"/>
</dbReference>
<evidence type="ECO:0000256" key="5">
    <source>
        <dbReference type="ARBA" id="ARBA00047422"/>
    </source>
</evidence>
<gene>
    <name evidence="9" type="primary">dcm</name>
    <name evidence="9" type="ORF">HYG79_08425</name>
</gene>
<dbReference type="PROSITE" id="PS51679">
    <property type="entry name" value="SAM_MT_C5"/>
    <property type="match status" value="1"/>
</dbReference>
<evidence type="ECO:0000256" key="8">
    <source>
        <dbReference type="RuleBase" id="RU000417"/>
    </source>
</evidence>
<dbReference type="REBASE" id="408962">
    <property type="entry name" value="M.Cag42265ORF8425P"/>
</dbReference>
<dbReference type="GO" id="GO:0009307">
    <property type="term" value="P:DNA restriction-modification system"/>
    <property type="evidence" value="ECO:0007669"/>
    <property type="project" value="UniProtKB-KW"/>
</dbReference>
<organism evidence="9 10">
    <name type="scientific">Costertonia aggregata</name>
    <dbReference type="NCBI Taxonomy" id="343403"/>
    <lineage>
        <taxon>Bacteria</taxon>
        <taxon>Pseudomonadati</taxon>
        <taxon>Bacteroidota</taxon>
        <taxon>Flavobacteriia</taxon>
        <taxon>Flavobacteriales</taxon>
        <taxon>Flavobacteriaceae</taxon>
        <taxon>Costertonia</taxon>
    </lineage>
</organism>
<dbReference type="SUPFAM" id="SSF53335">
    <property type="entry name" value="S-adenosyl-L-methionine-dependent methyltransferases"/>
    <property type="match status" value="1"/>
</dbReference>
<dbReference type="PRINTS" id="PR00105">
    <property type="entry name" value="C5METTRFRASE"/>
</dbReference>
<sequence>MKKLKVIELFAGVGGFRLGLEKSGDYEVVWSNQWEPSTKTQHASMVYEARFGDENHSNQDISEVPTSEIPDADVLVGGFPCQDYSVATTLQNSKGLIGKKGVLWWSIHRILSQKKNPPKYLFLENVDRLLKSPSNQRGRDFAIMLKSMDELGYAVEWRIVNAADYGMPQRRRRIFFLGYHKSTQAYQSIKKDDALDWMLLSGTIANAFPVANPSTKIASFTIEQDLVQLSKEFNTGKKLSPFENTGVFIDRKVHTLKTSPNYEGKKTVLGDILLNGEVTDDFYISDIDFPKWEYLKGAKKERRTAKNGFTYNYSEGSMVFPDALDNASRTIITGEGGKSPSRFKHVVQTKKGLRRLTPVELERLNMFPDNHTQLKGISDTKRAFFMGNALVVGVVERLGKSLFEKINSKP</sequence>
<keyword evidence="3 6" id="KW-0949">S-adenosyl-L-methionine</keyword>
<evidence type="ECO:0000256" key="7">
    <source>
        <dbReference type="RuleBase" id="RU000416"/>
    </source>
</evidence>
<dbReference type="EC" id="2.1.1.37" evidence="8"/>
<dbReference type="PANTHER" id="PTHR46098">
    <property type="entry name" value="TRNA (CYTOSINE(38)-C(5))-METHYLTRANSFERASE"/>
    <property type="match status" value="1"/>
</dbReference>
<keyword evidence="4" id="KW-0680">Restriction system</keyword>
<evidence type="ECO:0000313" key="9">
    <source>
        <dbReference type="EMBL" id="QLG45370.1"/>
    </source>
</evidence>
<evidence type="ECO:0000256" key="3">
    <source>
        <dbReference type="ARBA" id="ARBA00022691"/>
    </source>
</evidence>
<comment type="similarity">
    <text evidence="6 7">Belongs to the class I-like SAM-binding methyltransferase superfamily. C5-methyltransferase family.</text>
</comment>
<evidence type="ECO:0000256" key="1">
    <source>
        <dbReference type="ARBA" id="ARBA00022603"/>
    </source>
</evidence>
<dbReference type="EMBL" id="CP058595">
    <property type="protein sequence ID" value="QLG45370.1"/>
    <property type="molecule type" value="Genomic_DNA"/>
</dbReference>
<dbReference type="Pfam" id="PF00145">
    <property type="entry name" value="DNA_methylase"/>
    <property type="match status" value="1"/>
</dbReference>
<dbReference type="GO" id="GO:0032259">
    <property type="term" value="P:methylation"/>
    <property type="evidence" value="ECO:0007669"/>
    <property type="project" value="UniProtKB-KW"/>
</dbReference>
<evidence type="ECO:0000256" key="4">
    <source>
        <dbReference type="ARBA" id="ARBA00022747"/>
    </source>
</evidence>
<dbReference type="InterPro" id="IPR029063">
    <property type="entry name" value="SAM-dependent_MTases_sf"/>
</dbReference>
<evidence type="ECO:0000313" key="10">
    <source>
        <dbReference type="Proteomes" id="UP000509302"/>
    </source>
</evidence>
<dbReference type="Gene3D" id="3.90.120.30">
    <property type="match status" value="1"/>
</dbReference>
<proteinExistence type="inferred from homology"/>
<dbReference type="KEGG" id="cagg:HYG79_08425"/>
<keyword evidence="1 6" id="KW-0489">Methyltransferase</keyword>
<dbReference type="NCBIfam" id="TIGR00675">
    <property type="entry name" value="dcm"/>
    <property type="match status" value="1"/>
</dbReference>
<dbReference type="PANTHER" id="PTHR46098:SF1">
    <property type="entry name" value="TRNA (CYTOSINE(38)-C(5))-METHYLTRANSFERASE"/>
    <property type="match status" value="1"/>
</dbReference>
<dbReference type="AlphaFoldDB" id="A0A7H9APL4"/>
<dbReference type="InterPro" id="IPR018117">
    <property type="entry name" value="C5_DNA_meth_AS"/>
</dbReference>
<dbReference type="Gene3D" id="3.40.50.150">
    <property type="entry name" value="Vaccinia Virus protein VP39"/>
    <property type="match status" value="1"/>
</dbReference>
<evidence type="ECO:0000256" key="2">
    <source>
        <dbReference type="ARBA" id="ARBA00022679"/>
    </source>
</evidence>
<protein>
    <recommendedName>
        <fullName evidence="8">Cytosine-specific methyltransferase</fullName>
        <ecNumber evidence="8">2.1.1.37</ecNumber>
    </recommendedName>
</protein>
<dbReference type="InterPro" id="IPR050750">
    <property type="entry name" value="C5-MTase"/>
</dbReference>
<feature type="active site" evidence="6">
    <location>
        <position position="81"/>
    </location>
</feature>
<reference evidence="9 10" key="1">
    <citation type="journal article" date="2006" name="Int. J. Syst. Evol. Microbiol.">
        <title>Costertonia aggregata gen. nov., sp. nov., a mesophilic marine bacterium of the family Flavobacteriaceae, isolated from a mature biofilm.</title>
        <authorList>
            <person name="Kwon K.K."/>
            <person name="Lee Y.K."/>
            <person name="Lee H.K."/>
        </authorList>
    </citation>
    <scope>NUCLEOTIDE SEQUENCE [LARGE SCALE GENOMIC DNA]</scope>
    <source>
        <strain evidence="9 10">KCCM 42265</strain>
    </source>
</reference>
<dbReference type="Proteomes" id="UP000509302">
    <property type="component" value="Chromosome"/>
</dbReference>
<keyword evidence="2 6" id="KW-0808">Transferase</keyword>
<dbReference type="PROSITE" id="PS00094">
    <property type="entry name" value="C5_MTASE_1"/>
    <property type="match status" value="1"/>
</dbReference>
<name>A0A7H9APL4_9FLAO</name>